<dbReference type="InterPro" id="IPR004147">
    <property type="entry name" value="ABC1_dom"/>
</dbReference>
<name>A0A507FI02_9FUNG</name>
<proteinExistence type="predicted"/>
<feature type="domain" description="Protein kinase" evidence="2">
    <location>
        <begin position="149"/>
        <end position="539"/>
    </location>
</feature>
<dbReference type="AlphaFoldDB" id="A0A507FI02"/>
<reference evidence="3 4" key="1">
    <citation type="journal article" date="2019" name="Sci. Rep.">
        <title>Comparative genomics of chytrid fungi reveal insights into the obligate biotrophic and pathogenic lifestyle of Synchytrium endobioticum.</title>
        <authorList>
            <person name="van de Vossenberg B.T.L.H."/>
            <person name="Warris S."/>
            <person name="Nguyen H.D.T."/>
            <person name="van Gent-Pelzer M.P.E."/>
            <person name="Joly D.L."/>
            <person name="van de Geest H.C."/>
            <person name="Bonants P.J.M."/>
            <person name="Smith D.S."/>
            <person name="Levesque C.A."/>
            <person name="van der Lee T.A.J."/>
        </authorList>
    </citation>
    <scope>NUCLEOTIDE SEQUENCE [LARGE SCALE GENOMIC DNA]</scope>
    <source>
        <strain evidence="3 4">CBS 675.73</strain>
    </source>
</reference>
<dbReference type="InterPro" id="IPR011009">
    <property type="entry name" value="Kinase-like_dom_sf"/>
</dbReference>
<dbReference type="PANTHER" id="PTHR43173">
    <property type="entry name" value="ABC1 FAMILY PROTEIN"/>
    <property type="match status" value="1"/>
</dbReference>
<protein>
    <recommendedName>
        <fullName evidence="2">Protein kinase domain-containing protein</fullName>
    </recommendedName>
</protein>
<evidence type="ECO:0000256" key="1">
    <source>
        <dbReference type="SAM" id="SignalP"/>
    </source>
</evidence>
<dbReference type="PROSITE" id="PS50011">
    <property type="entry name" value="PROTEIN_KINASE_DOM"/>
    <property type="match status" value="1"/>
</dbReference>
<evidence type="ECO:0000313" key="4">
    <source>
        <dbReference type="Proteomes" id="UP000320333"/>
    </source>
</evidence>
<evidence type="ECO:0000259" key="2">
    <source>
        <dbReference type="PROSITE" id="PS50011"/>
    </source>
</evidence>
<evidence type="ECO:0000313" key="3">
    <source>
        <dbReference type="EMBL" id="TPX75842.1"/>
    </source>
</evidence>
<dbReference type="GO" id="GO:0004672">
    <property type="term" value="F:protein kinase activity"/>
    <property type="evidence" value="ECO:0007669"/>
    <property type="project" value="InterPro"/>
</dbReference>
<sequence length="539" mass="61569">MSRRLLLGGLAAATPVVALSMQGPDSPLSAYNDAAAMRALRLWTQLGPVIARYRYVELKHKLVTLPKDERNKEWESLDAVHSHTVLDTLQGLRGFYIKVGQLMAHRNDVLSMAYIEKLRGLEDRVPPLMNGDQARQVVKTSLGLESLEDVFADFQDEPLVGQVHKATLKSTGKPVAIKIQSPGAEALFRKDIQTARNFCRIFIPEQVILFDEIEKQFISEFDYTIEAKHLNTMHQNMTPEYGNLVVVPRSFPQLCSREVLTMEFLKGKKLVDGVREMGREWCARNGTTLEAYEREMREKYEREGLPPVYQGPGARVLDMYRSYVQVSDWVVNVPRVVYNWSVGWVLPNSWLVPYHKSFVPLNTARIMDTLLKVHGKQVLIDGFLNGDPHPGNFLLLEDGRLGMLDMGQIKILTREERLFMARLYKALVNEDRTELKRLSIEGGYVSKYNDPEVMFRMARVGFDQDGRQVTDGLNLQQFVDKMYKQDPWEKTLDALVMPMRVSLLIRGVGLMLHHPVSVAQAWKPIAEKALKEAEIEERS</sequence>
<accession>A0A507FI02</accession>
<dbReference type="STRING" id="246404.A0A507FI02"/>
<keyword evidence="1" id="KW-0732">Signal</keyword>
<dbReference type="SUPFAM" id="SSF56112">
    <property type="entry name" value="Protein kinase-like (PK-like)"/>
    <property type="match status" value="1"/>
</dbReference>
<keyword evidence="4" id="KW-1185">Reference proteome</keyword>
<dbReference type="OrthoDB" id="427480at2759"/>
<dbReference type="Proteomes" id="UP000320333">
    <property type="component" value="Unassembled WGS sequence"/>
</dbReference>
<dbReference type="CDD" id="cd05121">
    <property type="entry name" value="ABC1_ADCK3-like"/>
    <property type="match status" value="1"/>
</dbReference>
<dbReference type="GO" id="GO:0005524">
    <property type="term" value="F:ATP binding"/>
    <property type="evidence" value="ECO:0007669"/>
    <property type="project" value="InterPro"/>
</dbReference>
<comment type="caution">
    <text evidence="3">The sequence shown here is derived from an EMBL/GenBank/DDBJ whole genome shotgun (WGS) entry which is preliminary data.</text>
</comment>
<organism evidence="3 4">
    <name type="scientific">Chytriomyces confervae</name>
    <dbReference type="NCBI Taxonomy" id="246404"/>
    <lineage>
        <taxon>Eukaryota</taxon>
        <taxon>Fungi</taxon>
        <taxon>Fungi incertae sedis</taxon>
        <taxon>Chytridiomycota</taxon>
        <taxon>Chytridiomycota incertae sedis</taxon>
        <taxon>Chytridiomycetes</taxon>
        <taxon>Chytridiales</taxon>
        <taxon>Chytriomycetaceae</taxon>
        <taxon>Chytriomyces</taxon>
    </lineage>
</organism>
<dbReference type="PANTHER" id="PTHR43173:SF34">
    <property type="entry name" value="ABC1 ATYPICAL KINASE-LIKE DOMAIN-CONTAINING PROTEIN"/>
    <property type="match status" value="1"/>
</dbReference>
<dbReference type="EMBL" id="QEAP01000066">
    <property type="protein sequence ID" value="TPX75842.1"/>
    <property type="molecule type" value="Genomic_DNA"/>
</dbReference>
<gene>
    <name evidence="3" type="ORF">CcCBS67573_g02896</name>
</gene>
<feature type="chain" id="PRO_5021319611" description="Protein kinase domain-containing protein" evidence="1">
    <location>
        <begin position="19"/>
        <end position="539"/>
    </location>
</feature>
<dbReference type="InterPro" id="IPR000719">
    <property type="entry name" value="Prot_kinase_dom"/>
</dbReference>
<feature type="signal peptide" evidence="1">
    <location>
        <begin position="1"/>
        <end position="18"/>
    </location>
</feature>
<dbReference type="InterPro" id="IPR051130">
    <property type="entry name" value="Mito_struct-func_regulator"/>
</dbReference>
<dbReference type="Pfam" id="PF03109">
    <property type="entry name" value="ABC1"/>
    <property type="match status" value="2"/>
</dbReference>